<feature type="binding site" evidence="7">
    <location>
        <position position="495"/>
    </location>
    <ligand>
        <name>ATP</name>
        <dbReference type="ChEBI" id="CHEBI:30616"/>
    </ligand>
</feature>
<gene>
    <name evidence="7 11" type="primary">groL</name>
    <name evidence="7" type="synonym">groEL</name>
    <name evidence="11" type="ORF">J1C47_09560</name>
</gene>
<dbReference type="SUPFAM" id="SSF52029">
    <property type="entry name" value="GroEL apical domain-like"/>
    <property type="match status" value="1"/>
</dbReference>
<keyword evidence="2 7" id="KW-0963">Cytoplasm</keyword>
<comment type="caution">
    <text evidence="7">Lacks conserved residue(s) required for the propagation of feature annotation.</text>
</comment>
<dbReference type="PANTHER" id="PTHR45633">
    <property type="entry name" value="60 KDA HEAT SHOCK PROTEIN, MITOCHONDRIAL"/>
    <property type="match status" value="1"/>
</dbReference>
<dbReference type="Proteomes" id="UP000664288">
    <property type="component" value="Unassembled WGS sequence"/>
</dbReference>
<proteinExistence type="inferred from homology"/>
<evidence type="ECO:0000256" key="3">
    <source>
        <dbReference type="ARBA" id="ARBA00022741"/>
    </source>
</evidence>
<feature type="binding site" evidence="7">
    <location>
        <position position="415"/>
    </location>
    <ligand>
        <name>ATP</name>
        <dbReference type="ChEBI" id="CHEBI:30616"/>
    </ligand>
</feature>
<comment type="similarity">
    <text evidence="1 7 8">Belongs to the chaperonin (HSP60) family.</text>
</comment>
<keyword evidence="12" id="KW-1185">Reference proteome</keyword>
<dbReference type="NCBIfam" id="NF009489">
    <property type="entry name" value="PRK12851.1"/>
    <property type="match status" value="1"/>
</dbReference>
<dbReference type="CDD" id="cd03344">
    <property type="entry name" value="GroEL"/>
    <property type="match status" value="1"/>
</dbReference>
<dbReference type="InterPro" id="IPR027413">
    <property type="entry name" value="GROEL-like_equatorial_sf"/>
</dbReference>
<dbReference type="InterPro" id="IPR027410">
    <property type="entry name" value="TCP-1-like_intermed_sf"/>
</dbReference>
<dbReference type="Gene3D" id="3.30.260.10">
    <property type="entry name" value="TCP-1-like chaperonin intermediate domain"/>
    <property type="match status" value="1"/>
</dbReference>
<evidence type="ECO:0000256" key="5">
    <source>
        <dbReference type="ARBA" id="ARBA00023186"/>
    </source>
</evidence>
<evidence type="ECO:0000313" key="11">
    <source>
        <dbReference type="EMBL" id="MBO0903887.1"/>
    </source>
</evidence>
<dbReference type="PRINTS" id="PR00298">
    <property type="entry name" value="CHAPERONIN60"/>
</dbReference>
<comment type="subcellular location">
    <subcellularLocation>
        <location evidence="7">Cytoplasm</location>
    </subcellularLocation>
</comment>
<dbReference type="Gene3D" id="3.50.7.10">
    <property type="entry name" value="GroEL"/>
    <property type="match status" value="1"/>
</dbReference>
<reference evidence="11 12" key="1">
    <citation type="submission" date="2021-03" db="EMBL/GenBank/DDBJ databases">
        <title>Whole genome sequence of Jiella sp. MQZ13P-4.</title>
        <authorList>
            <person name="Tuo L."/>
        </authorList>
    </citation>
    <scope>NUCLEOTIDE SEQUENCE [LARGE SCALE GENOMIC DNA]</scope>
    <source>
        <strain evidence="11 12">MQZ13P-4</strain>
    </source>
</reference>
<evidence type="ECO:0000256" key="1">
    <source>
        <dbReference type="ARBA" id="ARBA00006607"/>
    </source>
</evidence>
<keyword evidence="3 7" id="KW-0547">Nucleotide-binding</keyword>
<comment type="function">
    <text evidence="7 9">Together with its co-chaperonin GroES, plays an essential role in assisting protein folding. The GroEL-GroES system forms a nano-cage that allows encapsulation of the non-native substrate proteins and provides a physical environment optimized to promote and accelerate protein folding.</text>
</comment>
<evidence type="ECO:0000256" key="8">
    <source>
        <dbReference type="RuleBase" id="RU000418"/>
    </source>
</evidence>
<keyword evidence="5 7" id="KW-0143">Chaperone</keyword>
<dbReference type="HAMAP" id="MF_00600">
    <property type="entry name" value="CH60"/>
    <property type="match status" value="1"/>
</dbReference>
<dbReference type="NCBIfam" id="NF000592">
    <property type="entry name" value="PRK00013.1"/>
    <property type="match status" value="1"/>
</dbReference>
<feature type="binding site" evidence="7">
    <location>
        <begin position="30"/>
        <end position="33"/>
    </location>
    <ligand>
        <name>ATP</name>
        <dbReference type="ChEBI" id="CHEBI:30616"/>
    </ligand>
</feature>
<evidence type="ECO:0000256" key="4">
    <source>
        <dbReference type="ARBA" id="ARBA00022840"/>
    </source>
</evidence>
<dbReference type="Gene3D" id="1.10.560.10">
    <property type="entry name" value="GroEL-like equatorial domain"/>
    <property type="match status" value="1"/>
</dbReference>
<dbReference type="InterPro" id="IPR027409">
    <property type="entry name" value="GroEL-like_apical_dom_sf"/>
</dbReference>
<dbReference type="EMBL" id="JAFMPY010000008">
    <property type="protein sequence ID" value="MBO0903887.1"/>
    <property type="molecule type" value="Genomic_DNA"/>
</dbReference>
<keyword evidence="6 7" id="KW-0413">Isomerase</keyword>
<evidence type="ECO:0000256" key="10">
    <source>
        <dbReference type="SAM" id="MobiDB-lite"/>
    </source>
</evidence>
<dbReference type="InterPro" id="IPR018370">
    <property type="entry name" value="Chaperonin_Cpn60_CS"/>
</dbReference>
<feature type="binding site" evidence="7">
    <location>
        <begin position="87"/>
        <end position="91"/>
    </location>
    <ligand>
        <name>ATP</name>
        <dbReference type="ChEBI" id="CHEBI:30616"/>
    </ligand>
</feature>
<feature type="binding site" evidence="7">
    <location>
        <position position="51"/>
    </location>
    <ligand>
        <name>ATP</name>
        <dbReference type="ChEBI" id="CHEBI:30616"/>
    </ligand>
</feature>
<comment type="subunit">
    <text evidence="7 9">Forms a cylinder of 14 subunits composed of two heptameric rings stacked back-to-back. Interacts with the co-chaperonin GroES.</text>
</comment>
<protein>
    <recommendedName>
        <fullName evidence="7">Chaperonin GroEL</fullName>
        <ecNumber evidence="7">5.6.1.7</ecNumber>
    </recommendedName>
    <alternativeName>
        <fullName evidence="7">60 kDa chaperonin</fullName>
    </alternativeName>
    <alternativeName>
        <fullName evidence="7">Chaperonin-60</fullName>
        <shortName evidence="7">Cpn60</shortName>
    </alternativeName>
</protein>
<organism evidence="11 12">
    <name type="scientific">Jiella sonneratiae</name>
    <dbReference type="NCBI Taxonomy" id="2816856"/>
    <lineage>
        <taxon>Bacteria</taxon>
        <taxon>Pseudomonadati</taxon>
        <taxon>Pseudomonadota</taxon>
        <taxon>Alphaproteobacteria</taxon>
        <taxon>Hyphomicrobiales</taxon>
        <taxon>Aurantimonadaceae</taxon>
        <taxon>Jiella</taxon>
    </lineage>
</organism>
<dbReference type="EC" id="5.6.1.7" evidence="7"/>
<dbReference type="InterPro" id="IPR002423">
    <property type="entry name" value="Cpn60/GroEL/TCP-1"/>
</dbReference>
<dbReference type="PROSITE" id="PS00296">
    <property type="entry name" value="CHAPERONINS_CPN60"/>
    <property type="match status" value="1"/>
</dbReference>
<evidence type="ECO:0000256" key="6">
    <source>
        <dbReference type="ARBA" id="ARBA00023235"/>
    </source>
</evidence>
<evidence type="ECO:0000256" key="2">
    <source>
        <dbReference type="ARBA" id="ARBA00022490"/>
    </source>
</evidence>
<feature type="region of interest" description="Disordered" evidence="10">
    <location>
        <begin position="525"/>
        <end position="547"/>
    </location>
</feature>
<evidence type="ECO:0000256" key="9">
    <source>
        <dbReference type="RuleBase" id="RU000419"/>
    </source>
</evidence>
<comment type="caution">
    <text evidence="11">The sequence shown here is derived from an EMBL/GenBank/DDBJ whole genome shotgun (WGS) entry which is preliminary data.</text>
</comment>
<feature type="compositionally biased region" description="Gly residues" evidence="10">
    <location>
        <begin position="535"/>
        <end position="547"/>
    </location>
</feature>
<accession>A0ABS3J2J9</accession>
<dbReference type="InterPro" id="IPR001844">
    <property type="entry name" value="Cpn60/GroEL"/>
</dbReference>
<name>A0ABS3J2J9_9HYPH</name>
<dbReference type="NCBIfam" id="NF009488">
    <property type="entry name" value="PRK12850.1"/>
    <property type="match status" value="1"/>
</dbReference>
<dbReference type="SUPFAM" id="SSF54849">
    <property type="entry name" value="GroEL-intermediate domain like"/>
    <property type="match status" value="1"/>
</dbReference>
<dbReference type="Pfam" id="PF00118">
    <property type="entry name" value="Cpn60_TCP1"/>
    <property type="match status" value="1"/>
</dbReference>
<evidence type="ECO:0000256" key="7">
    <source>
        <dbReference type="HAMAP-Rule" id="MF_00600"/>
    </source>
</evidence>
<dbReference type="SUPFAM" id="SSF48592">
    <property type="entry name" value="GroEL equatorial domain-like"/>
    <property type="match status" value="1"/>
</dbReference>
<dbReference type="RefSeq" id="WP_207350534.1">
    <property type="nucleotide sequence ID" value="NZ_JAFMPY010000008.1"/>
</dbReference>
<dbReference type="NCBIfam" id="TIGR02348">
    <property type="entry name" value="GroEL"/>
    <property type="match status" value="1"/>
</dbReference>
<keyword evidence="4 7" id="KW-0067">ATP-binding</keyword>
<dbReference type="NCBIfam" id="NF009487">
    <property type="entry name" value="PRK12849.1"/>
    <property type="match status" value="1"/>
</dbReference>
<evidence type="ECO:0000313" key="12">
    <source>
        <dbReference type="Proteomes" id="UP000664288"/>
    </source>
</evidence>
<sequence length="547" mass="57396">MAAKEVKFGRDARERMLRGVDILADAVKVTLGPKGRNVVIDKSFGAPRITKDGVSVAKEIELEDKFENMGAQMVREVASKTNDKAGDGTTTATVLAQSIVKEGAKAVAAGMNPMDVKRGIDAAVLKVVDALGTAARSIDTSDEVAQVGTISANGEKEIGEMIAAAMQKVGNEGVITVEEAKTAETELEVVEGMQFDRGYLSPYFVTNAEKMVAELDDAYILLHEKKLSNLQAMLPVLEAVVQSSKPLIIIAEDVEGEALATLVVNKLRGGLKIAAVKAPGFGDRRKAMLEDIAILTGGTVISEDVGIKLENVTLDMLGRAKKVSITKENTTIVDGAGESEQIKARVGQIKAQIEETTSDYDREKLQERLAKLAGGVAVIRVGGATEVEVKEKKDRVDDALNATRAAVEEGIVAGGGVALLRASNALDIKGANPDQDAGINIVRRALQAPLRQIVINAGAEGSIVVGKILENESLSFGYNAQSGEYGDMIQMGIVDPVKVVRSALQDAASVAGLLVTTEAMISEAPKKDSGAPAMPGGGMGGMGGMDF</sequence>